<proteinExistence type="predicted"/>
<keyword evidence="5" id="KW-1185">Reference proteome</keyword>
<evidence type="ECO:0000313" key="5">
    <source>
        <dbReference type="Proteomes" id="UP000184300"/>
    </source>
</evidence>
<dbReference type="VEuPathDB" id="FungiDB:ASPGLDRAFT_80338"/>
<feature type="signal peptide" evidence="3">
    <location>
        <begin position="1"/>
        <end position="18"/>
    </location>
</feature>
<evidence type="ECO:0008006" key="6">
    <source>
        <dbReference type="Google" id="ProtNLM"/>
    </source>
</evidence>
<evidence type="ECO:0000313" key="4">
    <source>
        <dbReference type="EMBL" id="OJJ86328.1"/>
    </source>
</evidence>
<dbReference type="EMBL" id="KV878892">
    <property type="protein sequence ID" value="OJJ86328.1"/>
    <property type="molecule type" value="Genomic_DNA"/>
</dbReference>
<evidence type="ECO:0000256" key="1">
    <source>
        <dbReference type="SAM" id="MobiDB-lite"/>
    </source>
</evidence>
<feature type="transmembrane region" description="Helical" evidence="2">
    <location>
        <begin position="177"/>
        <end position="200"/>
    </location>
</feature>
<feature type="region of interest" description="Disordered" evidence="1">
    <location>
        <begin position="244"/>
        <end position="272"/>
    </location>
</feature>
<gene>
    <name evidence="4" type="ORF">ASPGLDRAFT_80338</name>
</gene>
<evidence type="ECO:0000256" key="2">
    <source>
        <dbReference type="SAM" id="Phobius"/>
    </source>
</evidence>
<dbReference type="AlphaFoldDB" id="A0A1L9VQX0"/>
<feature type="chain" id="PRO_5009887881" description="Mid2 domain-containing protein" evidence="3">
    <location>
        <begin position="19"/>
        <end position="272"/>
    </location>
</feature>
<name>A0A1L9VQX0_ASPGL</name>
<sequence length="272" mass="28105">MLLQRSFLAIALACTAAAASERTCYYPNGQEASGNVPCTDSLYTSCCGESAICLSNGYCMDVESQPYTMSRGACTDSSWGADCPSQCAGSSDYPDTGCAIVLYKANSTQIDYCCNAIISDGTDAACSNGQTPFTIPDGKVVIGRALLSNSSTTSKVNATCASPTATVSPSSNNKRDVAIGAGVGVPLGVLLLTALGWALFERKRRYAVINSAAAVGAAAVPGASYPVQMQQPVYGNGQMADYPAPGMEGLRTQELDGAKHVQPQELEGRAPS</sequence>
<dbReference type="GeneID" id="34466323"/>
<keyword evidence="2" id="KW-1133">Transmembrane helix</keyword>
<dbReference type="Proteomes" id="UP000184300">
    <property type="component" value="Unassembled WGS sequence"/>
</dbReference>
<dbReference type="OrthoDB" id="5215637at2759"/>
<keyword evidence="3" id="KW-0732">Signal</keyword>
<protein>
    <recommendedName>
        <fullName evidence="6">Mid2 domain-containing protein</fullName>
    </recommendedName>
</protein>
<keyword evidence="2" id="KW-0472">Membrane</keyword>
<accession>A0A1L9VQX0</accession>
<dbReference type="RefSeq" id="XP_022403017.1">
    <property type="nucleotide sequence ID" value="XM_022550063.1"/>
</dbReference>
<evidence type="ECO:0000256" key="3">
    <source>
        <dbReference type="SAM" id="SignalP"/>
    </source>
</evidence>
<organism evidence="4 5">
    <name type="scientific">Aspergillus glaucus CBS 516.65</name>
    <dbReference type="NCBI Taxonomy" id="1160497"/>
    <lineage>
        <taxon>Eukaryota</taxon>
        <taxon>Fungi</taxon>
        <taxon>Dikarya</taxon>
        <taxon>Ascomycota</taxon>
        <taxon>Pezizomycotina</taxon>
        <taxon>Eurotiomycetes</taxon>
        <taxon>Eurotiomycetidae</taxon>
        <taxon>Eurotiales</taxon>
        <taxon>Aspergillaceae</taxon>
        <taxon>Aspergillus</taxon>
        <taxon>Aspergillus subgen. Aspergillus</taxon>
    </lineage>
</organism>
<reference evidence="5" key="1">
    <citation type="journal article" date="2017" name="Genome Biol.">
        <title>Comparative genomics reveals high biological diversity and specific adaptations in the industrially and medically important fungal genus Aspergillus.</title>
        <authorList>
            <person name="de Vries R.P."/>
            <person name="Riley R."/>
            <person name="Wiebenga A."/>
            <person name="Aguilar-Osorio G."/>
            <person name="Amillis S."/>
            <person name="Uchima C.A."/>
            <person name="Anderluh G."/>
            <person name="Asadollahi M."/>
            <person name="Askin M."/>
            <person name="Barry K."/>
            <person name="Battaglia E."/>
            <person name="Bayram O."/>
            <person name="Benocci T."/>
            <person name="Braus-Stromeyer S.A."/>
            <person name="Caldana C."/>
            <person name="Canovas D."/>
            <person name="Cerqueira G.C."/>
            <person name="Chen F."/>
            <person name="Chen W."/>
            <person name="Choi C."/>
            <person name="Clum A."/>
            <person name="Dos Santos R.A."/>
            <person name="Damasio A.R."/>
            <person name="Diallinas G."/>
            <person name="Emri T."/>
            <person name="Fekete E."/>
            <person name="Flipphi M."/>
            <person name="Freyberg S."/>
            <person name="Gallo A."/>
            <person name="Gournas C."/>
            <person name="Habgood R."/>
            <person name="Hainaut M."/>
            <person name="Harispe M.L."/>
            <person name="Henrissat B."/>
            <person name="Hilden K.S."/>
            <person name="Hope R."/>
            <person name="Hossain A."/>
            <person name="Karabika E."/>
            <person name="Karaffa L."/>
            <person name="Karanyi Z."/>
            <person name="Krasevec N."/>
            <person name="Kuo A."/>
            <person name="Kusch H."/>
            <person name="LaButti K."/>
            <person name="Lagendijk E.L."/>
            <person name="Lapidus A."/>
            <person name="Levasseur A."/>
            <person name="Lindquist E."/>
            <person name="Lipzen A."/>
            <person name="Logrieco A.F."/>
            <person name="MacCabe A."/>
            <person name="Maekelae M.R."/>
            <person name="Malavazi I."/>
            <person name="Melin P."/>
            <person name="Meyer V."/>
            <person name="Mielnichuk N."/>
            <person name="Miskei M."/>
            <person name="Molnar A.P."/>
            <person name="Mule G."/>
            <person name="Ngan C.Y."/>
            <person name="Orejas M."/>
            <person name="Orosz E."/>
            <person name="Ouedraogo J.P."/>
            <person name="Overkamp K.M."/>
            <person name="Park H.-S."/>
            <person name="Perrone G."/>
            <person name="Piumi F."/>
            <person name="Punt P.J."/>
            <person name="Ram A.F."/>
            <person name="Ramon A."/>
            <person name="Rauscher S."/>
            <person name="Record E."/>
            <person name="Riano-Pachon D.M."/>
            <person name="Robert V."/>
            <person name="Roehrig J."/>
            <person name="Ruller R."/>
            <person name="Salamov A."/>
            <person name="Salih N.S."/>
            <person name="Samson R.A."/>
            <person name="Sandor E."/>
            <person name="Sanguinetti M."/>
            <person name="Schuetze T."/>
            <person name="Sepcic K."/>
            <person name="Shelest E."/>
            <person name="Sherlock G."/>
            <person name="Sophianopoulou V."/>
            <person name="Squina F.M."/>
            <person name="Sun H."/>
            <person name="Susca A."/>
            <person name="Todd R.B."/>
            <person name="Tsang A."/>
            <person name="Unkles S.E."/>
            <person name="van de Wiele N."/>
            <person name="van Rossen-Uffink D."/>
            <person name="Oliveira J.V."/>
            <person name="Vesth T.C."/>
            <person name="Visser J."/>
            <person name="Yu J.-H."/>
            <person name="Zhou M."/>
            <person name="Andersen M.R."/>
            <person name="Archer D.B."/>
            <person name="Baker S.E."/>
            <person name="Benoit I."/>
            <person name="Brakhage A.A."/>
            <person name="Braus G.H."/>
            <person name="Fischer R."/>
            <person name="Frisvad J.C."/>
            <person name="Goldman G.H."/>
            <person name="Houbraken J."/>
            <person name="Oakley B."/>
            <person name="Pocsi I."/>
            <person name="Scazzocchio C."/>
            <person name="Seiboth B."/>
            <person name="vanKuyk P.A."/>
            <person name="Wortman J."/>
            <person name="Dyer P.S."/>
            <person name="Grigoriev I.V."/>
        </authorList>
    </citation>
    <scope>NUCLEOTIDE SEQUENCE [LARGE SCALE GENOMIC DNA]</scope>
    <source>
        <strain evidence="5">CBS 516.65</strain>
    </source>
</reference>
<dbReference type="STRING" id="1160497.A0A1L9VQX0"/>
<keyword evidence="2" id="KW-0812">Transmembrane</keyword>